<accession>A0A3B7MGU3</accession>
<proteinExistence type="predicted"/>
<gene>
    <name evidence="2" type="ORF">D3H65_01955</name>
</gene>
<sequence>MSWDEQSFLLQNAWPIGTERGNPWDERYMSWDELHIFHPFFSLLPRILLNASSLAPRGPGKQRGPKEENVRIY</sequence>
<name>A0A3B7MGU3_9BACT</name>
<dbReference type="Proteomes" id="UP000263900">
    <property type="component" value="Chromosome"/>
</dbReference>
<evidence type="ECO:0000256" key="1">
    <source>
        <dbReference type="SAM" id="MobiDB-lite"/>
    </source>
</evidence>
<feature type="region of interest" description="Disordered" evidence="1">
    <location>
        <begin position="53"/>
        <end position="73"/>
    </location>
</feature>
<evidence type="ECO:0000313" key="3">
    <source>
        <dbReference type="Proteomes" id="UP000263900"/>
    </source>
</evidence>
<organism evidence="2 3">
    <name type="scientific">Paraflavitalea soli</name>
    <dbReference type="NCBI Taxonomy" id="2315862"/>
    <lineage>
        <taxon>Bacteria</taxon>
        <taxon>Pseudomonadati</taxon>
        <taxon>Bacteroidota</taxon>
        <taxon>Chitinophagia</taxon>
        <taxon>Chitinophagales</taxon>
        <taxon>Chitinophagaceae</taxon>
        <taxon>Paraflavitalea</taxon>
    </lineage>
</organism>
<reference evidence="2 3" key="1">
    <citation type="submission" date="2018-09" db="EMBL/GenBank/DDBJ databases">
        <title>Genome sequencing of strain 6GH32-13.</title>
        <authorList>
            <person name="Weon H.-Y."/>
            <person name="Heo J."/>
            <person name="Kwon S.-W."/>
        </authorList>
    </citation>
    <scope>NUCLEOTIDE SEQUENCE [LARGE SCALE GENOMIC DNA]</scope>
    <source>
        <strain evidence="2 3">5GH32-13</strain>
    </source>
</reference>
<feature type="compositionally biased region" description="Basic and acidic residues" evidence="1">
    <location>
        <begin position="64"/>
        <end position="73"/>
    </location>
</feature>
<dbReference type="EMBL" id="CP032157">
    <property type="protein sequence ID" value="AXY72807.1"/>
    <property type="molecule type" value="Genomic_DNA"/>
</dbReference>
<protein>
    <submittedName>
        <fullName evidence="2">Uncharacterized protein</fullName>
    </submittedName>
</protein>
<dbReference type="KEGG" id="pseg:D3H65_01955"/>
<evidence type="ECO:0000313" key="2">
    <source>
        <dbReference type="EMBL" id="AXY72807.1"/>
    </source>
</evidence>
<dbReference type="AlphaFoldDB" id="A0A3B7MGU3"/>
<keyword evidence="3" id="KW-1185">Reference proteome</keyword>